<dbReference type="STRING" id="288992.SAMN04488522_11020"/>
<name>A0A1M5PN91_9SPHI</name>
<reference evidence="2" key="1">
    <citation type="submission" date="2016-11" db="EMBL/GenBank/DDBJ databases">
        <authorList>
            <person name="Varghese N."/>
            <person name="Submissions S."/>
        </authorList>
    </citation>
    <scope>NUCLEOTIDE SEQUENCE [LARGE SCALE GENOMIC DNA]</scope>
    <source>
        <strain evidence="2">DSM 16990</strain>
    </source>
</reference>
<dbReference type="RefSeq" id="WP_073238947.1">
    <property type="nucleotide sequence ID" value="NZ_FQUQ01000010.1"/>
</dbReference>
<dbReference type="AlphaFoldDB" id="A0A1M5PN91"/>
<dbReference type="Proteomes" id="UP000184287">
    <property type="component" value="Unassembled WGS sequence"/>
</dbReference>
<accession>A0A1M5PN91</accession>
<gene>
    <name evidence="1" type="ORF">SAMN04488522_11020</name>
</gene>
<protein>
    <submittedName>
        <fullName evidence="1">Uncharacterized protein</fullName>
    </submittedName>
</protein>
<evidence type="ECO:0000313" key="1">
    <source>
        <dbReference type="EMBL" id="SHH03158.1"/>
    </source>
</evidence>
<evidence type="ECO:0000313" key="2">
    <source>
        <dbReference type="Proteomes" id="UP000184287"/>
    </source>
</evidence>
<keyword evidence="2" id="KW-1185">Reference proteome</keyword>
<organism evidence="1 2">
    <name type="scientific">Pedobacter caeni</name>
    <dbReference type="NCBI Taxonomy" id="288992"/>
    <lineage>
        <taxon>Bacteria</taxon>
        <taxon>Pseudomonadati</taxon>
        <taxon>Bacteroidota</taxon>
        <taxon>Sphingobacteriia</taxon>
        <taxon>Sphingobacteriales</taxon>
        <taxon>Sphingobacteriaceae</taxon>
        <taxon>Pedobacter</taxon>
    </lineage>
</organism>
<proteinExistence type="predicted"/>
<sequence length="68" mass="7968">MMARISDFLKIDKDPLYRVGKRIGFEKAMKINIFCIVNDMRNEGFTTFQIAKLTKFSIEEIETFSKKA</sequence>
<dbReference type="EMBL" id="FQUQ01000010">
    <property type="protein sequence ID" value="SHH03158.1"/>
    <property type="molecule type" value="Genomic_DNA"/>
</dbReference>
<dbReference type="OrthoDB" id="9863194at2"/>